<dbReference type="GO" id="GO:0008652">
    <property type="term" value="P:amino acid biosynthetic process"/>
    <property type="evidence" value="ECO:0007669"/>
    <property type="project" value="UniProtKB-KW"/>
</dbReference>
<dbReference type="GO" id="GO:0009423">
    <property type="term" value="P:chorismate biosynthetic process"/>
    <property type="evidence" value="ECO:0007669"/>
    <property type="project" value="TreeGrafter"/>
</dbReference>
<dbReference type="Pfam" id="PF08501">
    <property type="entry name" value="Shikimate_dh_N"/>
    <property type="match status" value="1"/>
</dbReference>
<keyword evidence="4" id="KW-0521">NADP</keyword>
<evidence type="ECO:0000256" key="7">
    <source>
        <dbReference type="ARBA" id="ARBA00049442"/>
    </source>
</evidence>
<evidence type="ECO:0000256" key="1">
    <source>
        <dbReference type="ARBA" id="ARBA00004871"/>
    </source>
</evidence>
<evidence type="ECO:0000256" key="5">
    <source>
        <dbReference type="ARBA" id="ARBA00023002"/>
    </source>
</evidence>
<evidence type="ECO:0000259" key="9">
    <source>
        <dbReference type="Pfam" id="PF18317"/>
    </source>
</evidence>
<dbReference type="Pfam" id="PF18317">
    <property type="entry name" value="SDH_C"/>
    <property type="match status" value="1"/>
</dbReference>
<dbReference type="InterPro" id="IPR041121">
    <property type="entry name" value="SDH_C"/>
</dbReference>
<dbReference type="PANTHER" id="PTHR21089:SF1">
    <property type="entry name" value="BIFUNCTIONAL 3-DEHYDROQUINATE DEHYDRATASE_SHIKIMATE DEHYDROGENASE, CHLOROPLASTIC"/>
    <property type="match status" value="1"/>
</dbReference>
<dbReference type="NCBIfam" id="TIGR00507">
    <property type="entry name" value="aroE"/>
    <property type="match status" value="1"/>
</dbReference>
<dbReference type="InterPro" id="IPR036291">
    <property type="entry name" value="NAD(P)-bd_dom_sf"/>
</dbReference>
<keyword evidence="5" id="KW-0560">Oxidoreductase</keyword>
<dbReference type="PANTHER" id="PTHR21089">
    <property type="entry name" value="SHIKIMATE DEHYDROGENASE"/>
    <property type="match status" value="1"/>
</dbReference>
<dbReference type="InterPro" id="IPR022893">
    <property type="entry name" value="Shikimate_DH_fam"/>
</dbReference>
<dbReference type="GO" id="GO:0019632">
    <property type="term" value="P:shikimate metabolic process"/>
    <property type="evidence" value="ECO:0007669"/>
    <property type="project" value="InterPro"/>
</dbReference>
<dbReference type="EC" id="1.1.1.25" evidence="2"/>
<comment type="catalytic activity">
    <reaction evidence="7">
        <text>shikimate + NADP(+) = 3-dehydroshikimate + NADPH + H(+)</text>
        <dbReference type="Rhea" id="RHEA:17737"/>
        <dbReference type="ChEBI" id="CHEBI:15378"/>
        <dbReference type="ChEBI" id="CHEBI:16630"/>
        <dbReference type="ChEBI" id="CHEBI:36208"/>
        <dbReference type="ChEBI" id="CHEBI:57783"/>
        <dbReference type="ChEBI" id="CHEBI:58349"/>
        <dbReference type="EC" id="1.1.1.25"/>
    </reaction>
</comment>
<sequence>MKLALIGQPVAHSRSPQIHKHFAHNSGREIQFDLIECSSDEVDTTVKAFFAAGGHGMNVTLPHKATVMGSCAALSHEAELAGAVNTLVPDAQGLRGENTDGRGMVRDLKRLGIALKGKRIAVIGAGGAARGVLKPLLDEQPSELVWANRNPLKLEGREQAYLAHGPLVCRANLALKGDRFDLLINATAAGHHGQAPRLPQQLFAAGGVAYDLSYGPAAQPFLDWATAQGAAAVHPGIGMLIEQAALAWQHWTGELPDTTALHQDMAAA</sequence>
<accession>A0A1Y1SIB0</accession>
<dbReference type="InterPro" id="IPR046346">
    <property type="entry name" value="Aminoacid_DH-like_N_sf"/>
</dbReference>
<dbReference type="GO" id="GO:0009073">
    <property type="term" value="P:aromatic amino acid family biosynthetic process"/>
    <property type="evidence" value="ECO:0007669"/>
    <property type="project" value="UniProtKB-KW"/>
</dbReference>
<keyword evidence="3" id="KW-0028">Amino-acid biosynthesis</keyword>
<organism evidence="10 11">
    <name type="scientific">Oceanococcus atlanticus</name>
    <dbReference type="NCBI Taxonomy" id="1317117"/>
    <lineage>
        <taxon>Bacteria</taxon>
        <taxon>Pseudomonadati</taxon>
        <taxon>Pseudomonadota</taxon>
        <taxon>Gammaproteobacteria</taxon>
        <taxon>Chromatiales</taxon>
        <taxon>Oceanococcaceae</taxon>
        <taxon>Oceanococcus</taxon>
    </lineage>
</organism>
<dbReference type="STRING" id="1317117.ATO7_05890"/>
<dbReference type="RefSeq" id="WP_083560444.1">
    <property type="nucleotide sequence ID" value="NZ_AQQV01000001.1"/>
</dbReference>
<protein>
    <recommendedName>
        <fullName evidence="2">shikimate dehydrogenase (NADP(+))</fullName>
        <ecNumber evidence="2">1.1.1.25</ecNumber>
    </recommendedName>
</protein>
<evidence type="ECO:0000256" key="4">
    <source>
        <dbReference type="ARBA" id="ARBA00022857"/>
    </source>
</evidence>
<dbReference type="GO" id="GO:0050661">
    <property type="term" value="F:NADP binding"/>
    <property type="evidence" value="ECO:0007669"/>
    <property type="project" value="InterPro"/>
</dbReference>
<dbReference type="GO" id="GO:0004764">
    <property type="term" value="F:shikimate 3-dehydrogenase (NADP+) activity"/>
    <property type="evidence" value="ECO:0007669"/>
    <property type="project" value="UniProtKB-EC"/>
</dbReference>
<proteinExistence type="predicted"/>
<dbReference type="SUPFAM" id="SSF53223">
    <property type="entry name" value="Aminoacid dehydrogenase-like, N-terminal domain"/>
    <property type="match status" value="1"/>
</dbReference>
<dbReference type="NCBIfam" id="NF001310">
    <property type="entry name" value="PRK00258.1-2"/>
    <property type="match status" value="1"/>
</dbReference>
<evidence type="ECO:0000259" key="8">
    <source>
        <dbReference type="Pfam" id="PF08501"/>
    </source>
</evidence>
<dbReference type="InterPro" id="IPR013708">
    <property type="entry name" value="Shikimate_DH-bd_N"/>
</dbReference>
<dbReference type="InterPro" id="IPR011342">
    <property type="entry name" value="Shikimate_DH"/>
</dbReference>
<evidence type="ECO:0000256" key="6">
    <source>
        <dbReference type="ARBA" id="ARBA00023141"/>
    </source>
</evidence>
<dbReference type="EMBL" id="AQQV01000001">
    <property type="protein sequence ID" value="ORE89387.1"/>
    <property type="molecule type" value="Genomic_DNA"/>
</dbReference>
<dbReference type="Gene3D" id="3.40.50.720">
    <property type="entry name" value="NAD(P)-binding Rossmann-like Domain"/>
    <property type="match status" value="1"/>
</dbReference>
<evidence type="ECO:0000256" key="3">
    <source>
        <dbReference type="ARBA" id="ARBA00022605"/>
    </source>
</evidence>
<dbReference type="GO" id="GO:0005829">
    <property type="term" value="C:cytosol"/>
    <property type="evidence" value="ECO:0007669"/>
    <property type="project" value="TreeGrafter"/>
</dbReference>
<feature type="domain" description="SDH C-terminal" evidence="9">
    <location>
        <begin position="236"/>
        <end position="260"/>
    </location>
</feature>
<keyword evidence="6" id="KW-0057">Aromatic amino acid biosynthesis</keyword>
<dbReference type="SUPFAM" id="SSF51735">
    <property type="entry name" value="NAD(P)-binding Rossmann-fold domains"/>
    <property type="match status" value="1"/>
</dbReference>
<dbReference type="Gene3D" id="3.40.50.10860">
    <property type="entry name" value="Leucine Dehydrogenase, chain A, domain 1"/>
    <property type="match status" value="1"/>
</dbReference>
<dbReference type="OrthoDB" id="9776868at2"/>
<evidence type="ECO:0000256" key="2">
    <source>
        <dbReference type="ARBA" id="ARBA00012962"/>
    </source>
</evidence>
<evidence type="ECO:0000313" key="10">
    <source>
        <dbReference type="EMBL" id="ORE89387.1"/>
    </source>
</evidence>
<dbReference type="Proteomes" id="UP000192342">
    <property type="component" value="Unassembled WGS sequence"/>
</dbReference>
<gene>
    <name evidence="10" type="ORF">ATO7_05890</name>
</gene>
<name>A0A1Y1SIB0_9GAMM</name>
<dbReference type="AlphaFoldDB" id="A0A1Y1SIB0"/>
<evidence type="ECO:0000313" key="11">
    <source>
        <dbReference type="Proteomes" id="UP000192342"/>
    </source>
</evidence>
<dbReference type="CDD" id="cd01065">
    <property type="entry name" value="NAD_bind_Shikimate_DH"/>
    <property type="match status" value="1"/>
</dbReference>
<keyword evidence="11" id="KW-1185">Reference proteome</keyword>
<comment type="pathway">
    <text evidence="1">Metabolic intermediate biosynthesis; chorismate biosynthesis; chorismate from D-erythrose 4-phosphate and phosphoenolpyruvate: step 4/7.</text>
</comment>
<feature type="domain" description="Shikimate dehydrogenase substrate binding N-terminal" evidence="8">
    <location>
        <begin position="5"/>
        <end position="87"/>
    </location>
</feature>
<comment type="caution">
    <text evidence="10">The sequence shown here is derived from an EMBL/GenBank/DDBJ whole genome shotgun (WGS) entry which is preliminary data.</text>
</comment>
<reference evidence="10 11" key="1">
    <citation type="submission" date="2013-04" db="EMBL/GenBank/DDBJ databases">
        <title>Oceanococcus atlanticus 22II-S10r2 Genome Sequencing.</title>
        <authorList>
            <person name="Lai Q."/>
            <person name="Li G."/>
            <person name="Shao Z."/>
        </authorList>
    </citation>
    <scope>NUCLEOTIDE SEQUENCE [LARGE SCALE GENOMIC DNA]</scope>
    <source>
        <strain evidence="10 11">22II-S10r2</strain>
    </source>
</reference>